<dbReference type="InterPro" id="IPR001228">
    <property type="entry name" value="IspD"/>
</dbReference>
<dbReference type="EMBL" id="SPIA01000003">
    <property type="protein sequence ID" value="TFH67417.1"/>
    <property type="molecule type" value="Genomic_DNA"/>
</dbReference>
<gene>
    <name evidence="3" type="primary">ispD</name>
    <name evidence="4" type="ORF">E3W66_07960</name>
</gene>
<name>A0A4Y8UHZ5_9GAMM</name>
<dbReference type="EC" id="2.7.7.60" evidence="3"/>
<reference evidence="4 5" key="1">
    <citation type="submission" date="2019-03" db="EMBL/GenBank/DDBJ databases">
        <title>Draft genome of Gammaproteobacteria bacterium LSUCC0057, a member of the SAR92 clade.</title>
        <authorList>
            <person name="Lanclos V.C."/>
            <person name="Doiron C."/>
            <person name="Henson M.W."/>
            <person name="Thrash J.C."/>
        </authorList>
    </citation>
    <scope>NUCLEOTIDE SEQUENCE [LARGE SCALE GENOMIC DNA]</scope>
    <source>
        <strain evidence="4 5">LSUCC0057</strain>
    </source>
</reference>
<comment type="function">
    <text evidence="3">Catalyzes the formation of 4-diphosphocytidyl-2-C-methyl-D-erythritol from CTP and 2-C-methyl-D-erythritol 4-phosphate (MEP).</text>
</comment>
<dbReference type="InterPro" id="IPR029044">
    <property type="entry name" value="Nucleotide-diphossugar_trans"/>
</dbReference>
<dbReference type="HAMAP" id="MF_00108">
    <property type="entry name" value="IspD"/>
    <property type="match status" value="1"/>
</dbReference>
<dbReference type="OrthoDB" id="9806837at2"/>
<dbReference type="UniPathway" id="UPA00056">
    <property type="reaction ID" value="UER00093"/>
</dbReference>
<dbReference type="Pfam" id="PF01128">
    <property type="entry name" value="IspD"/>
    <property type="match status" value="1"/>
</dbReference>
<dbReference type="GO" id="GO:0019288">
    <property type="term" value="P:isopentenyl diphosphate biosynthetic process, methylerythritol 4-phosphate pathway"/>
    <property type="evidence" value="ECO:0007669"/>
    <property type="project" value="UniProtKB-UniRule"/>
</dbReference>
<proteinExistence type="inferred from homology"/>
<feature type="site" description="Transition state stabilizer" evidence="3">
    <location>
        <position position="24"/>
    </location>
</feature>
<comment type="pathway">
    <text evidence="3">Isoprenoid biosynthesis; isopentenyl diphosphate biosynthesis via DXP pathway; isopentenyl diphosphate from 1-deoxy-D-xylulose 5-phosphate: step 2/6.</text>
</comment>
<dbReference type="FunFam" id="3.90.550.10:FF:000003">
    <property type="entry name" value="2-C-methyl-D-erythritol 4-phosphate cytidylyltransferase"/>
    <property type="match status" value="1"/>
</dbReference>
<accession>A0A4Y8UHZ5</accession>
<feature type="site" description="Transition state stabilizer" evidence="3">
    <location>
        <position position="17"/>
    </location>
</feature>
<protein>
    <recommendedName>
        <fullName evidence="3">2-C-methyl-D-erythritol 4-phosphate cytidylyltransferase</fullName>
        <ecNumber evidence="3">2.7.7.60</ecNumber>
    </recommendedName>
    <alternativeName>
        <fullName evidence="3">4-diphosphocytidyl-2C-methyl-D-erythritol synthase</fullName>
    </alternativeName>
    <alternativeName>
        <fullName evidence="3">MEP cytidylyltransferase</fullName>
        <shortName evidence="3">MCT</shortName>
    </alternativeName>
</protein>
<evidence type="ECO:0000256" key="1">
    <source>
        <dbReference type="ARBA" id="ARBA00022679"/>
    </source>
</evidence>
<dbReference type="PANTHER" id="PTHR32125">
    <property type="entry name" value="2-C-METHYL-D-ERYTHRITOL 4-PHOSPHATE CYTIDYLYLTRANSFERASE, CHLOROPLASTIC"/>
    <property type="match status" value="1"/>
</dbReference>
<comment type="catalytic activity">
    <reaction evidence="3">
        <text>2-C-methyl-D-erythritol 4-phosphate + CTP + H(+) = 4-CDP-2-C-methyl-D-erythritol + diphosphate</text>
        <dbReference type="Rhea" id="RHEA:13429"/>
        <dbReference type="ChEBI" id="CHEBI:15378"/>
        <dbReference type="ChEBI" id="CHEBI:33019"/>
        <dbReference type="ChEBI" id="CHEBI:37563"/>
        <dbReference type="ChEBI" id="CHEBI:57823"/>
        <dbReference type="ChEBI" id="CHEBI:58262"/>
        <dbReference type="EC" id="2.7.7.60"/>
    </reaction>
</comment>
<dbReference type="Gene3D" id="3.90.550.10">
    <property type="entry name" value="Spore Coat Polysaccharide Biosynthesis Protein SpsA, Chain A"/>
    <property type="match status" value="1"/>
</dbReference>
<comment type="caution">
    <text evidence="4">The sequence shown here is derived from an EMBL/GenBank/DDBJ whole genome shotgun (WGS) entry which is preliminary data.</text>
</comment>
<dbReference type="NCBIfam" id="TIGR00453">
    <property type="entry name" value="ispD"/>
    <property type="match status" value="1"/>
</dbReference>
<dbReference type="PANTHER" id="PTHR32125:SF4">
    <property type="entry name" value="2-C-METHYL-D-ERYTHRITOL 4-PHOSPHATE CYTIDYLYLTRANSFERASE, CHLOROPLASTIC"/>
    <property type="match status" value="1"/>
</dbReference>
<sequence length="234" mass="24773">MVNKLWVVVAAAGSGSRFSSQRAKQFFPLAGVTVAEVTLQRLLAMPFVAGVVVVRDLADRHWSQLSLLDDPRVVSVGGGASRALSVQAGLQALAAQLQPEDWVLVHDIARPCVRTADIAKLIDEVADHPVGGLLASPVVETLKRVADGAVAATCPRQHYALAQTPQLFRFGLLQRAMAQALAGGVEITDEASALEAQGLAVKVVNGRADNIKITYAEQLAQAQAILTAQQQETL</sequence>
<keyword evidence="1 3" id="KW-0808">Transferase</keyword>
<evidence type="ECO:0000256" key="3">
    <source>
        <dbReference type="HAMAP-Rule" id="MF_00108"/>
    </source>
</evidence>
<organism evidence="4 5">
    <name type="scientific">Gammaproteobacteria bacterium LSUCC0057</name>
    <dbReference type="NCBI Taxonomy" id="2559237"/>
    <lineage>
        <taxon>Bacteria</taxon>
        <taxon>Pseudomonadati</taxon>
        <taxon>Pseudomonadota</taxon>
        <taxon>Gammaproteobacteria</taxon>
        <taxon>Cellvibrionales</taxon>
        <taxon>Porticoccaceae</taxon>
        <taxon>SAR92 clade</taxon>
    </lineage>
</organism>
<dbReference type="GO" id="GO:0050518">
    <property type="term" value="F:2-C-methyl-D-erythritol 4-phosphate cytidylyltransferase activity"/>
    <property type="evidence" value="ECO:0007669"/>
    <property type="project" value="UniProtKB-UniRule"/>
</dbReference>
<dbReference type="InterPro" id="IPR034683">
    <property type="entry name" value="IspD/TarI"/>
</dbReference>
<dbReference type="InterPro" id="IPR050088">
    <property type="entry name" value="IspD/TarI_cytidylyltransf_bact"/>
</dbReference>
<evidence type="ECO:0000256" key="2">
    <source>
        <dbReference type="ARBA" id="ARBA00022695"/>
    </source>
</evidence>
<evidence type="ECO:0000313" key="5">
    <source>
        <dbReference type="Proteomes" id="UP000298133"/>
    </source>
</evidence>
<comment type="similarity">
    <text evidence="3">Belongs to the IspD/TarI cytidylyltransferase family. IspD subfamily.</text>
</comment>
<feature type="site" description="Positions MEP for the nucleophilic attack" evidence="3">
    <location>
        <position position="156"/>
    </location>
</feature>
<dbReference type="Proteomes" id="UP000298133">
    <property type="component" value="Unassembled WGS sequence"/>
</dbReference>
<feature type="site" description="Positions MEP for the nucleophilic attack" evidence="3">
    <location>
        <position position="212"/>
    </location>
</feature>
<dbReference type="SUPFAM" id="SSF53448">
    <property type="entry name" value="Nucleotide-diphospho-sugar transferases"/>
    <property type="match status" value="1"/>
</dbReference>
<keyword evidence="2 3" id="KW-0548">Nucleotidyltransferase</keyword>
<dbReference type="CDD" id="cd02516">
    <property type="entry name" value="CDP-ME_synthetase"/>
    <property type="match status" value="1"/>
</dbReference>
<keyword evidence="3" id="KW-0414">Isoprene biosynthesis</keyword>
<keyword evidence="5" id="KW-1185">Reference proteome</keyword>
<dbReference type="AlphaFoldDB" id="A0A4Y8UHZ5"/>
<evidence type="ECO:0000313" key="4">
    <source>
        <dbReference type="EMBL" id="TFH67417.1"/>
    </source>
</evidence>